<keyword evidence="7" id="KW-1185">Reference proteome</keyword>
<protein>
    <submittedName>
        <fullName evidence="6">LysR family transcriptional regulator</fullName>
    </submittedName>
</protein>
<accession>A0A927D2Z4</accession>
<dbReference type="SUPFAM" id="SSF53850">
    <property type="entry name" value="Periplasmic binding protein-like II"/>
    <property type="match status" value="1"/>
</dbReference>
<dbReference type="PANTHER" id="PTHR30126">
    <property type="entry name" value="HTH-TYPE TRANSCRIPTIONAL REGULATOR"/>
    <property type="match status" value="1"/>
</dbReference>
<dbReference type="Pfam" id="PF00126">
    <property type="entry name" value="HTH_1"/>
    <property type="match status" value="1"/>
</dbReference>
<dbReference type="PRINTS" id="PR00039">
    <property type="entry name" value="HTHLYSR"/>
</dbReference>
<gene>
    <name evidence="6" type="ORF">H9Q16_09575</name>
</gene>
<comment type="similarity">
    <text evidence="1">Belongs to the LysR transcriptional regulatory family.</text>
</comment>
<evidence type="ECO:0000256" key="2">
    <source>
        <dbReference type="ARBA" id="ARBA00023015"/>
    </source>
</evidence>
<dbReference type="Proteomes" id="UP000635142">
    <property type="component" value="Unassembled WGS sequence"/>
</dbReference>
<dbReference type="InterPro" id="IPR005119">
    <property type="entry name" value="LysR_subst-bd"/>
</dbReference>
<name>A0A927D2Z4_9RHOB</name>
<dbReference type="Gene3D" id="3.40.190.290">
    <property type="match status" value="1"/>
</dbReference>
<feature type="domain" description="HTH lysR-type" evidence="5">
    <location>
        <begin position="3"/>
        <end position="60"/>
    </location>
</feature>
<dbReference type="CDD" id="cd05466">
    <property type="entry name" value="PBP2_LTTR_substrate"/>
    <property type="match status" value="1"/>
</dbReference>
<evidence type="ECO:0000256" key="1">
    <source>
        <dbReference type="ARBA" id="ARBA00009437"/>
    </source>
</evidence>
<dbReference type="PANTHER" id="PTHR30126:SF97">
    <property type="entry name" value="HTH-TYPE TRANSCRIPTIONAL REGULATOR ABGR"/>
    <property type="match status" value="1"/>
</dbReference>
<dbReference type="InterPro" id="IPR036388">
    <property type="entry name" value="WH-like_DNA-bd_sf"/>
</dbReference>
<dbReference type="EMBL" id="JACTAG010000001">
    <property type="protein sequence ID" value="MBD3664170.1"/>
    <property type="molecule type" value="Genomic_DNA"/>
</dbReference>
<evidence type="ECO:0000313" key="6">
    <source>
        <dbReference type="EMBL" id="MBD3664170.1"/>
    </source>
</evidence>
<sequence>MKLDPRHLEILAAIVEKGGLTEGAVALGKSQPSISRAIAQLEERLGVKLFESNKRPLQPTDFCAQLAQYGRTISSANREAGAFVTRFKNGQAGALRVAGSPIFMDGVVSPILAAFQAEYPSIEIVQSYGYATNVLDRLASGSLDLGVVPIRKSTAPKSVNVSTVLPGKNVIACRMGHPLTKEKDLSAEMISNQAWIAPPPESPLYQDLRAVLDGIGIEDIKVSFSGGSLSSILNFLNESDALTILPLSVVYRLKRQNSLAALQAPVGDPDRSLCVVTAQSNLEFPARERLIKYLRNELSSLNELISLHEGQ</sequence>
<organism evidence="6 7">
    <name type="scientific">Sulfitobacter aestuariivivens</name>
    <dbReference type="NCBI Taxonomy" id="2766981"/>
    <lineage>
        <taxon>Bacteria</taxon>
        <taxon>Pseudomonadati</taxon>
        <taxon>Pseudomonadota</taxon>
        <taxon>Alphaproteobacteria</taxon>
        <taxon>Rhodobacterales</taxon>
        <taxon>Roseobacteraceae</taxon>
        <taxon>Sulfitobacter</taxon>
    </lineage>
</organism>
<keyword evidence="4" id="KW-0804">Transcription</keyword>
<dbReference type="InterPro" id="IPR036390">
    <property type="entry name" value="WH_DNA-bd_sf"/>
</dbReference>
<dbReference type="Pfam" id="PF03466">
    <property type="entry name" value="LysR_substrate"/>
    <property type="match status" value="1"/>
</dbReference>
<dbReference type="AlphaFoldDB" id="A0A927D2Z4"/>
<comment type="caution">
    <text evidence="6">The sequence shown here is derived from an EMBL/GenBank/DDBJ whole genome shotgun (WGS) entry which is preliminary data.</text>
</comment>
<dbReference type="InterPro" id="IPR000847">
    <property type="entry name" value="LysR_HTH_N"/>
</dbReference>
<dbReference type="GO" id="GO:0000976">
    <property type="term" value="F:transcription cis-regulatory region binding"/>
    <property type="evidence" value="ECO:0007669"/>
    <property type="project" value="TreeGrafter"/>
</dbReference>
<proteinExistence type="inferred from homology"/>
<dbReference type="RefSeq" id="WP_191075074.1">
    <property type="nucleotide sequence ID" value="NZ_JACTAG010000001.1"/>
</dbReference>
<evidence type="ECO:0000256" key="4">
    <source>
        <dbReference type="ARBA" id="ARBA00023163"/>
    </source>
</evidence>
<dbReference type="SUPFAM" id="SSF46785">
    <property type="entry name" value="Winged helix' DNA-binding domain"/>
    <property type="match status" value="1"/>
</dbReference>
<dbReference type="PROSITE" id="PS50931">
    <property type="entry name" value="HTH_LYSR"/>
    <property type="match status" value="1"/>
</dbReference>
<dbReference type="Gene3D" id="1.10.10.10">
    <property type="entry name" value="Winged helix-like DNA-binding domain superfamily/Winged helix DNA-binding domain"/>
    <property type="match status" value="1"/>
</dbReference>
<evidence type="ECO:0000313" key="7">
    <source>
        <dbReference type="Proteomes" id="UP000635142"/>
    </source>
</evidence>
<keyword evidence="2" id="KW-0805">Transcription regulation</keyword>
<dbReference type="GO" id="GO:0003700">
    <property type="term" value="F:DNA-binding transcription factor activity"/>
    <property type="evidence" value="ECO:0007669"/>
    <property type="project" value="InterPro"/>
</dbReference>
<evidence type="ECO:0000256" key="3">
    <source>
        <dbReference type="ARBA" id="ARBA00023125"/>
    </source>
</evidence>
<keyword evidence="3" id="KW-0238">DNA-binding</keyword>
<evidence type="ECO:0000259" key="5">
    <source>
        <dbReference type="PROSITE" id="PS50931"/>
    </source>
</evidence>
<reference evidence="6" key="1">
    <citation type="submission" date="2020-08" db="EMBL/GenBank/DDBJ databases">
        <title>Sulfitobacter aestuariivivens sp. nov., isolated from a tidal flat.</title>
        <authorList>
            <person name="Park S."/>
            <person name="Yoon J.-H."/>
        </authorList>
    </citation>
    <scope>NUCLEOTIDE SEQUENCE</scope>
    <source>
        <strain evidence="6">TSTF-M16</strain>
    </source>
</reference>